<organism evidence="1">
    <name type="scientific">Zea mays</name>
    <name type="common">Maize</name>
    <dbReference type="NCBI Taxonomy" id="4577"/>
    <lineage>
        <taxon>Eukaryota</taxon>
        <taxon>Viridiplantae</taxon>
        <taxon>Streptophyta</taxon>
        <taxon>Embryophyta</taxon>
        <taxon>Tracheophyta</taxon>
        <taxon>Spermatophyta</taxon>
        <taxon>Magnoliopsida</taxon>
        <taxon>Liliopsida</taxon>
        <taxon>Poales</taxon>
        <taxon>Poaceae</taxon>
        <taxon>PACMAD clade</taxon>
        <taxon>Panicoideae</taxon>
        <taxon>Andropogonodae</taxon>
        <taxon>Andropogoneae</taxon>
        <taxon>Tripsacinae</taxon>
        <taxon>Zea</taxon>
    </lineage>
</organism>
<dbReference type="AlphaFoldDB" id="B4FGN5"/>
<accession>B4FGN5</accession>
<sequence length="48" mass="5503">MCHGVLRSSLLFGYRLEYSMYEVEPGRRNRTRAELSDNLSLVGNESVP</sequence>
<name>B4FGN5_MAIZE</name>
<protein>
    <submittedName>
        <fullName evidence="1">Uncharacterized protein</fullName>
    </submittedName>
</protein>
<dbReference type="EMBL" id="BT036273">
    <property type="protein sequence ID" value="ACF81278.1"/>
    <property type="molecule type" value="mRNA"/>
</dbReference>
<evidence type="ECO:0000313" key="1">
    <source>
        <dbReference type="EMBL" id="ACF81278.1"/>
    </source>
</evidence>
<reference evidence="1" key="1">
    <citation type="journal article" date="2009" name="PLoS Genet.">
        <title>Sequencing, mapping, and analysis of 27,455 maize full-length cDNAs.</title>
        <authorList>
            <person name="Soderlund C."/>
            <person name="Descour A."/>
            <person name="Kudrna D."/>
            <person name="Bomhoff M."/>
            <person name="Boyd L."/>
            <person name="Currie J."/>
            <person name="Angelova A."/>
            <person name="Collura K."/>
            <person name="Wissotski M."/>
            <person name="Ashley E."/>
            <person name="Morrow D."/>
            <person name="Fernandes J."/>
            <person name="Walbot V."/>
            <person name="Yu Y."/>
        </authorList>
    </citation>
    <scope>NUCLEOTIDE SEQUENCE</scope>
    <source>
        <strain evidence="1">B73</strain>
    </source>
</reference>
<proteinExistence type="evidence at transcript level"/>